<proteinExistence type="predicted"/>
<dbReference type="Proteomes" id="UP000544090">
    <property type="component" value="Unassembled WGS sequence"/>
</dbReference>
<keyword evidence="1" id="KW-1133">Transmembrane helix</keyword>
<evidence type="ECO:0000313" key="2">
    <source>
        <dbReference type="EMBL" id="NKX56328.1"/>
    </source>
</evidence>
<feature type="transmembrane region" description="Helical" evidence="1">
    <location>
        <begin position="108"/>
        <end position="129"/>
    </location>
</feature>
<evidence type="ECO:0000313" key="3">
    <source>
        <dbReference type="Proteomes" id="UP000544090"/>
    </source>
</evidence>
<evidence type="ECO:0008006" key="4">
    <source>
        <dbReference type="Google" id="ProtNLM"/>
    </source>
</evidence>
<sequence>MHDAVDALGVISEFLTWIGLLPGLVLLLAAWVMRRAQGAWTTADGVAFAAAGKAGYRWYDHRFQIQEALVPSAEAPVPGTDVVVYYDRRNPRRWQLEPPPVAGQVPRILGRILTAVGVVSALAGIILMAV</sequence>
<keyword evidence="1" id="KW-0812">Transmembrane</keyword>
<dbReference type="RefSeq" id="WP_168488507.1">
    <property type="nucleotide sequence ID" value="NZ_JAAZSQ010000022.1"/>
</dbReference>
<dbReference type="EMBL" id="JAAZSQ010000022">
    <property type="protein sequence ID" value="NKX56328.1"/>
    <property type="molecule type" value="Genomic_DNA"/>
</dbReference>
<dbReference type="AlphaFoldDB" id="A0A7X6HHK9"/>
<comment type="caution">
    <text evidence="2">The sequence shown here is derived from an EMBL/GenBank/DDBJ whole genome shotgun (WGS) entry which is preliminary data.</text>
</comment>
<keyword evidence="1" id="KW-0472">Membrane</keyword>
<accession>A0A7X6HHK9</accession>
<feature type="transmembrane region" description="Helical" evidence="1">
    <location>
        <begin position="14"/>
        <end position="33"/>
    </location>
</feature>
<gene>
    <name evidence="2" type="ORF">HGG74_17710</name>
</gene>
<evidence type="ECO:0000256" key="1">
    <source>
        <dbReference type="SAM" id="Phobius"/>
    </source>
</evidence>
<name>A0A7X6HHK9_9MICC</name>
<protein>
    <recommendedName>
        <fullName evidence="4">DUF3592 domain-containing protein</fullName>
    </recommendedName>
</protein>
<keyword evidence="3" id="KW-1185">Reference proteome</keyword>
<organism evidence="2 3">
    <name type="scientific">Arthrobacter mobilis</name>
    <dbReference type="NCBI Taxonomy" id="2724944"/>
    <lineage>
        <taxon>Bacteria</taxon>
        <taxon>Bacillati</taxon>
        <taxon>Actinomycetota</taxon>
        <taxon>Actinomycetes</taxon>
        <taxon>Micrococcales</taxon>
        <taxon>Micrococcaceae</taxon>
        <taxon>Arthrobacter</taxon>
    </lineage>
</organism>
<reference evidence="2 3" key="1">
    <citation type="submission" date="2020-04" db="EMBL/GenBank/DDBJ databases">
        <title>Arthrobacter sp. nov.</title>
        <authorList>
            <person name="Liu S."/>
        </authorList>
    </citation>
    <scope>NUCLEOTIDE SEQUENCE [LARGE SCALE GENOMIC DNA]</scope>
    <source>
        <strain evidence="2 3">E918</strain>
    </source>
</reference>